<feature type="region of interest" description="Disordered" evidence="1">
    <location>
        <begin position="90"/>
        <end position="121"/>
    </location>
</feature>
<dbReference type="PANTHER" id="PTHR33781">
    <property type="entry name" value="PROTEIN PHYTOCHROME KINASE SUBSTRATE 1-RELATED"/>
    <property type="match status" value="1"/>
</dbReference>
<comment type="caution">
    <text evidence="2">The sequence shown here is derived from an EMBL/GenBank/DDBJ whole genome shotgun (WGS) entry which is preliminary data.</text>
</comment>
<name>A0AAD3XD60_NEPGR</name>
<organism evidence="2 3">
    <name type="scientific">Nepenthes gracilis</name>
    <name type="common">Slender pitcher plant</name>
    <dbReference type="NCBI Taxonomy" id="150966"/>
    <lineage>
        <taxon>Eukaryota</taxon>
        <taxon>Viridiplantae</taxon>
        <taxon>Streptophyta</taxon>
        <taxon>Embryophyta</taxon>
        <taxon>Tracheophyta</taxon>
        <taxon>Spermatophyta</taxon>
        <taxon>Magnoliopsida</taxon>
        <taxon>eudicotyledons</taxon>
        <taxon>Gunneridae</taxon>
        <taxon>Pentapetalae</taxon>
        <taxon>Caryophyllales</taxon>
        <taxon>Nepenthaceae</taxon>
        <taxon>Nepenthes</taxon>
    </lineage>
</organism>
<feature type="compositionally biased region" description="Basic and acidic residues" evidence="1">
    <location>
        <begin position="90"/>
        <end position="100"/>
    </location>
</feature>
<accession>A0AAD3XD60</accession>
<keyword evidence="3" id="KW-1185">Reference proteome</keyword>
<dbReference type="EMBL" id="BSYO01000002">
    <property type="protein sequence ID" value="GMH01379.1"/>
    <property type="molecule type" value="Genomic_DNA"/>
</dbReference>
<dbReference type="Proteomes" id="UP001279734">
    <property type="component" value="Unassembled WGS sequence"/>
</dbReference>
<dbReference type="GO" id="GO:0009638">
    <property type="term" value="P:phototropism"/>
    <property type="evidence" value="ECO:0007669"/>
    <property type="project" value="InterPro"/>
</dbReference>
<reference evidence="2" key="1">
    <citation type="submission" date="2023-05" db="EMBL/GenBank/DDBJ databases">
        <title>Nepenthes gracilis genome sequencing.</title>
        <authorList>
            <person name="Fukushima K."/>
        </authorList>
    </citation>
    <scope>NUCLEOTIDE SEQUENCE</scope>
    <source>
        <strain evidence="2">SING2019-196</strain>
    </source>
</reference>
<sequence length="464" mass="51236">MAIELFSSYDTTLPQPLTNENTNCTHLRDASFSSYLDTAERDFLHNLADSIHNNSSPSLPFTRDISAAISLGRNRNLSSASSVLGSQRHFSEQLDDEKMLPKKSSAVRKQARSKEARDRLSRMSYSPALNLKSETSWNSQAALLPSPFRHTSQPKLKKVGGLRLLFNGFQCKGSACYEKRSVLPHQASETCRYQGNGNRNNEEVAKPRQVTVDGARKHPQQPRFQVKGGKQVKKTTREEYFALPIIDTALMAVKIGKGKSKEVPRKSLELFGHRRVGKEDVSLRSDRGVPMMTWDAILNFRNVYPSTTSNGGIIEDVLSDASSDLFEIENLSIPAWQPVLTSRTPDMSSCLTAPTTKYEPGEASIERSVVDLTASAADIYTASDLDGGKQTEKSAIPLESSKTKRSQQSGRLLGCKSQKAVSVAGTARRISEKANSQVQRWPRILAAFPIPSKKLQAGALVKDY</sequence>
<evidence type="ECO:0000313" key="2">
    <source>
        <dbReference type="EMBL" id="GMH01379.1"/>
    </source>
</evidence>
<evidence type="ECO:0000256" key="1">
    <source>
        <dbReference type="SAM" id="MobiDB-lite"/>
    </source>
</evidence>
<gene>
    <name evidence="2" type="ORF">Nepgr_003218</name>
</gene>
<dbReference type="AlphaFoldDB" id="A0AAD3XD60"/>
<evidence type="ECO:0000313" key="3">
    <source>
        <dbReference type="Proteomes" id="UP001279734"/>
    </source>
</evidence>
<dbReference type="InterPro" id="IPR039615">
    <property type="entry name" value="PKS"/>
</dbReference>
<protein>
    <submittedName>
        <fullName evidence="2">Uncharacterized protein</fullName>
    </submittedName>
</protein>
<dbReference type="PANTHER" id="PTHR33781:SF3">
    <property type="entry name" value="PROTEIN PHYTOCHROME KINASE SUBSTRATE 3"/>
    <property type="match status" value="1"/>
</dbReference>
<feature type="compositionally biased region" description="Basic and acidic residues" evidence="1">
    <location>
        <begin position="112"/>
        <end position="121"/>
    </location>
</feature>
<proteinExistence type="predicted"/>